<sequence length="255" mass="28562">MSIIKVENLYTKYNDVIIHNGISFDVKKGEIFGILGGSGSGKSTLLKNMLFLEKPTSGLITFFGENIWSLAEDKRGKILDRCGVMFQFGALFSSMNVLDNVGFLLTQKSAYDKASIEKISKMWLDMVGLNADVAYRYPYELSGGMKKRVALARALALNPDILFLDEPTSGLDLQSSERFDLLILKLKEVLKITIVMVTHDLDSIKDSVDRLILLEDKHIVFEGTLQELYTSMSQGHTQAKIFNGKRGARFLQGFE</sequence>
<dbReference type="EMBL" id="LN907858">
    <property type="protein sequence ID" value="CUU40967.1"/>
    <property type="molecule type" value="Genomic_DNA"/>
</dbReference>
<accession>A0A099UB34</accession>
<protein>
    <submittedName>
        <fullName evidence="6">ATP-binding cassette domain-containing protein</fullName>
    </submittedName>
    <submittedName>
        <fullName evidence="5">Fe2+ ABC transporter, ATP-binding subunit</fullName>
    </submittedName>
</protein>
<evidence type="ECO:0000313" key="5">
    <source>
        <dbReference type="EMBL" id="CUU40967.1"/>
    </source>
</evidence>
<evidence type="ECO:0000259" key="4">
    <source>
        <dbReference type="PROSITE" id="PS50893"/>
    </source>
</evidence>
<keyword evidence="1" id="KW-0813">Transport</keyword>
<dbReference type="OrthoDB" id="9809450at2"/>
<dbReference type="PANTHER" id="PTHR43023">
    <property type="entry name" value="PROTEIN TRIGALACTOSYLDIACYLGLYCEROL 3, CHLOROPLASTIC"/>
    <property type="match status" value="1"/>
</dbReference>
<dbReference type="InterPro" id="IPR003439">
    <property type="entry name" value="ABC_transporter-like_ATP-bd"/>
</dbReference>
<gene>
    <name evidence="5" type="ORF">BN2458_PEG2084</name>
    <name evidence="6" type="ORF">LS75_004140</name>
</gene>
<keyword evidence="2" id="KW-0547">Nucleotide-binding</keyword>
<evidence type="ECO:0000313" key="8">
    <source>
        <dbReference type="Proteomes" id="UP000064525"/>
    </source>
</evidence>
<evidence type="ECO:0000313" key="7">
    <source>
        <dbReference type="Proteomes" id="UP000029925"/>
    </source>
</evidence>
<dbReference type="PROSITE" id="PS00211">
    <property type="entry name" value="ABC_TRANSPORTER_1"/>
    <property type="match status" value="1"/>
</dbReference>
<proteinExistence type="predicted"/>
<evidence type="ECO:0000256" key="3">
    <source>
        <dbReference type="ARBA" id="ARBA00022840"/>
    </source>
</evidence>
<evidence type="ECO:0000313" key="6">
    <source>
        <dbReference type="EMBL" id="TLD78944.1"/>
    </source>
</evidence>
<organism evidence="5 8">
    <name type="scientific">Helicobacter typhlonius</name>
    <dbReference type="NCBI Taxonomy" id="76936"/>
    <lineage>
        <taxon>Bacteria</taxon>
        <taxon>Pseudomonadati</taxon>
        <taxon>Campylobacterota</taxon>
        <taxon>Epsilonproteobacteria</taxon>
        <taxon>Campylobacterales</taxon>
        <taxon>Helicobacteraceae</taxon>
        <taxon>Helicobacter</taxon>
    </lineage>
</organism>
<keyword evidence="3 5" id="KW-0067">ATP-binding</keyword>
<dbReference type="PANTHER" id="PTHR43023:SF3">
    <property type="entry name" value="PROTEIN TRIGALACTOSYLDIACYLGLYCEROL 3, CHLOROPLASTIC"/>
    <property type="match status" value="1"/>
</dbReference>
<dbReference type="AlphaFoldDB" id="A0A099UB34"/>
<dbReference type="STRING" id="76936.BN2458_PEG2084"/>
<dbReference type="InterPro" id="IPR017871">
    <property type="entry name" value="ABC_transporter-like_CS"/>
</dbReference>
<dbReference type="GeneID" id="78152182"/>
<dbReference type="PATRIC" id="fig|76936.10.peg.2035"/>
<dbReference type="RefSeq" id="WP_034343528.1">
    <property type="nucleotide sequence ID" value="NZ_CAOJBX010000006.1"/>
</dbReference>
<dbReference type="GO" id="GO:0016887">
    <property type="term" value="F:ATP hydrolysis activity"/>
    <property type="evidence" value="ECO:0007669"/>
    <property type="project" value="InterPro"/>
</dbReference>
<dbReference type="Proteomes" id="UP000029925">
    <property type="component" value="Unassembled WGS sequence"/>
</dbReference>
<name>A0A099UB34_9HELI</name>
<reference evidence="5" key="2">
    <citation type="submission" date="2015-11" db="EMBL/GenBank/DDBJ databases">
        <authorList>
            <person name="Zhang Y."/>
            <person name="Guo Z."/>
        </authorList>
    </citation>
    <scope>NUCLEOTIDE SEQUENCE</scope>
    <source>
        <strain evidence="5">1</strain>
    </source>
</reference>
<dbReference type="SMART" id="SM00382">
    <property type="entry name" value="AAA"/>
    <property type="match status" value="1"/>
</dbReference>
<dbReference type="GO" id="GO:0005524">
    <property type="term" value="F:ATP binding"/>
    <property type="evidence" value="ECO:0007669"/>
    <property type="project" value="UniProtKB-KW"/>
</dbReference>
<dbReference type="EMBL" id="JRPF02000003">
    <property type="protein sequence ID" value="TLD78944.1"/>
    <property type="molecule type" value="Genomic_DNA"/>
</dbReference>
<dbReference type="InterPro" id="IPR003593">
    <property type="entry name" value="AAA+_ATPase"/>
</dbReference>
<dbReference type="SUPFAM" id="SSF52540">
    <property type="entry name" value="P-loop containing nucleoside triphosphate hydrolases"/>
    <property type="match status" value="1"/>
</dbReference>
<keyword evidence="7" id="KW-1185">Reference proteome</keyword>
<dbReference type="Pfam" id="PF00005">
    <property type="entry name" value="ABC_tran"/>
    <property type="match status" value="1"/>
</dbReference>
<dbReference type="Gene3D" id="3.40.50.300">
    <property type="entry name" value="P-loop containing nucleotide triphosphate hydrolases"/>
    <property type="match status" value="1"/>
</dbReference>
<dbReference type="Proteomes" id="UP000064525">
    <property type="component" value="Chromosome I"/>
</dbReference>
<dbReference type="KEGG" id="hty:BN2458_PEG2084"/>
<feature type="domain" description="ABC transporter" evidence="4">
    <location>
        <begin position="4"/>
        <end position="241"/>
    </location>
</feature>
<reference evidence="8" key="3">
    <citation type="submission" date="2015-11" db="EMBL/GenBank/DDBJ databases">
        <authorList>
            <person name="Anvar S.Y."/>
        </authorList>
    </citation>
    <scope>NUCLEOTIDE SEQUENCE [LARGE SCALE GENOMIC DNA]</scope>
</reference>
<dbReference type="InterPro" id="IPR027417">
    <property type="entry name" value="P-loop_NTPase"/>
</dbReference>
<evidence type="ECO:0000256" key="2">
    <source>
        <dbReference type="ARBA" id="ARBA00022741"/>
    </source>
</evidence>
<dbReference type="PROSITE" id="PS50893">
    <property type="entry name" value="ABC_TRANSPORTER_2"/>
    <property type="match status" value="1"/>
</dbReference>
<evidence type="ECO:0000256" key="1">
    <source>
        <dbReference type="ARBA" id="ARBA00022448"/>
    </source>
</evidence>
<reference evidence="6 7" key="1">
    <citation type="journal article" date="2014" name="Genome Announc.">
        <title>Draft genome sequences of eight enterohepatic helicobacter species isolated from both laboratory and wild rodents.</title>
        <authorList>
            <person name="Sheh A."/>
            <person name="Shen Z."/>
            <person name="Fox J.G."/>
        </authorList>
    </citation>
    <scope>NUCLEOTIDE SEQUENCE [LARGE SCALE GENOMIC DNA]</scope>
    <source>
        <strain evidence="6 7">MIT 98-6810</strain>
    </source>
</reference>